<dbReference type="InterPro" id="IPR013087">
    <property type="entry name" value="Znf_C2H2_type"/>
</dbReference>
<dbReference type="OrthoDB" id="2129491at2759"/>
<dbReference type="PROSITE" id="PS51391">
    <property type="entry name" value="CID"/>
    <property type="match status" value="1"/>
</dbReference>
<dbReference type="SMART" id="SM00582">
    <property type="entry name" value="RPR"/>
    <property type="match status" value="1"/>
</dbReference>
<dbReference type="GO" id="GO:0005849">
    <property type="term" value="C:mRNA cleavage factor complex"/>
    <property type="evidence" value="ECO:0007669"/>
    <property type="project" value="TreeGrafter"/>
</dbReference>
<feature type="compositionally biased region" description="Basic and acidic residues" evidence="2">
    <location>
        <begin position="371"/>
        <end position="383"/>
    </location>
</feature>
<sequence>MEEIRFVSTRENPRNLGFLPDRGPSTSSSSNNNKPMANDLIQKPPPSILDRFRALLKEREEELRVSDEDDVPPPSTEEIVRLYEVVLSELTFNSKPIITELTMIAGENREYGDGIADAICARIIEVPVEQKMPSLYLLDSIVKNIGCEYVRYFTARLPEVFCEVYRQVPPNLYPAMRHLFGTWSAVFPPSVLRKVEAELQFSEPVNHQSSGSTALRTSESPRPSHGIHVNPKYLEARHQFEHSTELNVARGVPDALIPWNCSEQCSADAHGPRCTCLIKPQDIQHGSGISSCLEIYGQKPAIGYGEYDIDHEEVISSHARPRKLGSPEDAANSSFIGRGERLLPSLKSTLVRPFSPSKIWPARSLSPPNDEFAKDNSPRRVNERASPSHSGFDYGLGRVTDMDGEKSDWWIKHWSDNARPQLETSTAYNLTNGSEQQRPRALIDAYGNDKRKTTLKEKPLNVERLRVNGINSKADTRAWQNTEEEEYVWEDMSPTLADRSRGNDLMPPNPPLGSLSKRPGAALFQPNLRRGNRPSQAQLSVVDDSSSLAEDGFPILGSGHGSASIKSLSGSGFRNVSTQIQGSHYPLEAWNLPRHFPESSQQHLNPKARGNFFHMPFPASGIASSAGQKMDPLIDNFQDTNPRFQRLSSLMSRMESSSPDTLNVEVLSAVAPASMVEKHMGPRPHSSLMAPLIWPPVNVHKSHLPPLLPILPQQKPIKSQFDLIDASKTVVNQGHNKSLISPGQQLDYVERRSLTPSTMLHFSDQQMGLHSANHRNQGQAGLLQPQLLKSQEAQGIFLPSGAAQFSSHLMTPPLNHGFTPQGHGAAIRTNLSNPIPGLPSSSLTIQGIANTSFHLQGGALPPPPPVSPRASLQIGTTSQNVGPNLSHPPPGSSFSGLISSLMAQGLISLAKPDSTQDSVGVEFNPDILKVRHESAISALYANLPRQCTTCGLRFKSQEEHSSHMDWHVNKNRISKNRKQKPSRKWFVSATVWLSGAETVGTDAVPGFLPTEAVVEKRDDEEMAVPADEDQNVCALCGEPFDDFYSDETEEWMYKGAVYLNAPDGSTAGMDKSQLGPIVHAKCRSESTVVSPEDFGVNEGGDVHSRCFQEQMLFKTLYFVHHQADGSTKAQFRL</sequence>
<organism evidence="4 5">
    <name type="scientific">Tetracentron sinense</name>
    <name type="common">Spur-leaf</name>
    <dbReference type="NCBI Taxonomy" id="13715"/>
    <lineage>
        <taxon>Eukaryota</taxon>
        <taxon>Viridiplantae</taxon>
        <taxon>Streptophyta</taxon>
        <taxon>Embryophyta</taxon>
        <taxon>Tracheophyta</taxon>
        <taxon>Spermatophyta</taxon>
        <taxon>Magnoliopsida</taxon>
        <taxon>Trochodendrales</taxon>
        <taxon>Trochodendraceae</taxon>
        <taxon>Tetracentron</taxon>
    </lineage>
</organism>
<comment type="caution">
    <text evidence="4">The sequence shown here is derived from an EMBL/GenBank/DDBJ whole genome shotgun (WGS) entry which is preliminary data.</text>
</comment>
<dbReference type="InterPro" id="IPR008942">
    <property type="entry name" value="ENTH_VHS"/>
</dbReference>
<protein>
    <recommendedName>
        <fullName evidence="3">CID domain-containing protein</fullName>
    </recommendedName>
</protein>
<dbReference type="Pfam" id="PF04818">
    <property type="entry name" value="CID"/>
    <property type="match status" value="1"/>
</dbReference>
<feature type="region of interest" description="Disordered" evidence="2">
    <location>
        <begin position="1"/>
        <end position="45"/>
    </location>
</feature>
<feature type="region of interest" description="Disordered" evidence="2">
    <location>
        <begin position="203"/>
        <end position="228"/>
    </location>
</feature>
<dbReference type="AlphaFoldDB" id="A0A834YTW1"/>
<dbReference type="GO" id="GO:0031124">
    <property type="term" value="P:mRNA 3'-end processing"/>
    <property type="evidence" value="ECO:0007669"/>
    <property type="project" value="InterPro"/>
</dbReference>
<accession>A0A834YTW1</accession>
<dbReference type="Gene3D" id="1.25.40.90">
    <property type="match status" value="1"/>
</dbReference>
<dbReference type="GO" id="GO:0000993">
    <property type="term" value="F:RNA polymerase II complex binding"/>
    <property type="evidence" value="ECO:0007669"/>
    <property type="project" value="InterPro"/>
</dbReference>
<dbReference type="InterPro" id="IPR006569">
    <property type="entry name" value="CID_dom"/>
</dbReference>
<gene>
    <name evidence="4" type="ORF">HHK36_023811</name>
</gene>
<dbReference type="InterPro" id="IPR045154">
    <property type="entry name" value="PCF11-like"/>
</dbReference>
<dbReference type="OMA" id="WPATNSK"/>
<evidence type="ECO:0000313" key="4">
    <source>
        <dbReference type="EMBL" id="KAF8391506.1"/>
    </source>
</evidence>
<feature type="region of interest" description="Disordered" evidence="2">
    <location>
        <begin position="855"/>
        <end position="893"/>
    </location>
</feature>
<dbReference type="GO" id="GO:0005737">
    <property type="term" value="C:cytoplasm"/>
    <property type="evidence" value="ECO:0007669"/>
    <property type="project" value="TreeGrafter"/>
</dbReference>
<keyword evidence="1" id="KW-0507">mRNA processing</keyword>
<dbReference type="GO" id="GO:0006369">
    <property type="term" value="P:termination of RNA polymerase II transcription"/>
    <property type="evidence" value="ECO:0007669"/>
    <property type="project" value="InterPro"/>
</dbReference>
<keyword evidence="5" id="KW-1185">Reference proteome</keyword>
<dbReference type="EMBL" id="JABCRI010000017">
    <property type="protein sequence ID" value="KAF8391506.1"/>
    <property type="molecule type" value="Genomic_DNA"/>
</dbReference>
<dbReference type="PANTHER" id="PTHR15921:SF12">
    <property type="entry name" value="POLYADENYLATION AND CLEAVAGE FACTOR HOMOLOG 4"/>
    <property type="match status" value="1"/>
</dbReference>
<dbReference type="PROSITE" id="PS00028">
    <property type="entry name" value="ZINC_FINGER_C2H2_1"/>
    <property type="match status" value="1"/>
</dbReference>
<feature type="domain" description="CID" evidence="3">
    <location>
        <begin position="75"/>
        <end position="203"/>
    </location>
</feature>
<reference evidence="4 5" key="1">
    <citation type="submission" date="2020-04" db="EMBL/GenBank/DDBJ databases">
        <title>Plant Genome Project.</title>
        <authorList>
            <person name="Zhang R.-G."/>
        </authorList>
    </citation>
    <scope>NUCLEOTIDE SEQUENCE [LARGE SCALE GENOMIC DNA]</scope>
    <source>
        <strain evidence="4">YNK0</strain>
        <tissue evidence="4">Leaf</tissue>
    </source>
</reference>
<dbReference type="FunFam" id="1.25.40.90:FF:000023">
    <property type="entry name" value="polyadenylation and cleavage factor homolog 4"/>
    <property type="match status" value="1"/>
</dbReference>
<dbReference type="Pfam" id="PF23228">
    <property type="entry name" value="zf_PCFS4"/>
    <property type="match status" value="1"/>
</dbReference>
<evidence type="ECO:0000259" key="3">
    <source>
        <dbReference type="PROSITE" id="PS51391"/>
    </source>
</evidence>
<dbReference type="Proteomes" id="UP000655225">
    <property type="component" value="Unassembled WGS sequence"/>
</dbReference>
<dbReference type="SUPFAM" id="SSF48464">
    <property type="entry name" value="ENTH/VHS domain"/>
    <property type="match status" value="1"/>
</dbReference>
<name>A0A834YTW1_TETSI</name>
<feature type="compositionally biased region" description="Polar residues" evidence="2">
    <location>
        <begin position="203"/>
        <end position="221"/>
    </location>
</feature>
<proteinExistence type="predicted"/>
<evidence type="ECO:0000256" key="1">
    <source>
        <dbReference type="ARBA" id="ARBA00022664"/>
    </source>
</evidence>
<dbReference type="GO" id="GO:0003729">
    <property type="term" value="F:mRNA binding"/>
    <property type="evidence" value="ECO:0007669"/>
    <property type="project" value="InterPro"/>
</dbReference>
<dbReference type="PANTHER" id="PTHR15921">
    <property type="entry name" value="PRE-MRNA CLEAVAGE COMPLEX II"/>
    <property type="match status" value="1"/>
</dbReference>
<dbReference type="CDD" id="cd16982">
    <property type="entry name" value="CID_Pcf11"/>
    <property type="match status" value="1"/>
</dbReference>
<dbReference type="InterPro" id="IPR047415">
    <property type="entry name" value="Pcf11_CID"/>
</dbReference>
<evidence type="ECO:0000313" key="5">
    <source>
        <dbReference type="Proteomes" id="UP000655225"/>
    </source>
</evidence>
<feature type="compositionally biased region" description="Polar residues" evidence="2">
    <location>
        <begin position="873"/>
        <end position="883"/>
    </location>
</feature>
<dbReference type="InterPro" id="IPR057242">
    <property type="entry name" value="PCFS4-like"/>
</dbReference>
<feature type="region of interest" description="Disordered" evidence="2">
    <location>
        <begin position="362"/>
        <end position="389"/>
    </location>
</feature>
<evidence type="ECO:0000256" key="2">
    <source>
        <dbReference type="SAM" id="MobiDB-lite"/>
    </source>
</evidence>